<keyword evidence="5" id="KW-1185">Reference proteome</keyword>
<evidence type="ECO:0000313" key="5">
    <source>
        <dbReference type="Proteomes" id="UP000094197"/>
    </source>
</evidence>
<organism evidence="4 5">
    <name type="scientific">Leptospira tipperaryensis</name>
    <dbReference type="NCBI Taxonomy" id="2564040"/>
    <lineage>
        <taxon>Bacteria</taxon>
        <taxon>Pseudomonadati</taxon>
        <taxon>Spirochaetota</taxon>
        <taxon>Spirochaetia</taxon>
        <taxon>Leptospirales</taxon>
        <taxon>Leptospiraceae</taxon>
        <taxon>Leptospira</taxon>
    </lineage>
</organism>
<keyword evidence="1" id="KW-0677">Repeat</keyword>
<evidence type="ECO:0000313" key="4">
    <source>
        <dbReference type="EMBL" id="AOP33274.1"/>
    </source>
</evidence>
<proteinExistence type="predicted"/>
<dbReference type="PROSITE" id="PS50297">
    <property type="entry name" value="ANK_REP_REGION"/>
    <property type="match status" value="3"/>
</dbReference>
<protein>
    <recommendedName>
        <fullName evidence="6">Ankryin</fullName>
    </recommendedName>
</protein>
<dbReference type="PROSITE" id="PS50088">
    <property type="entry name" value="ANK_REPEAT"/>
    <property type="match status" value="3"/>
</dbReference>
<dbReference type="InterPro" id="IPR002110">
    <property type="entry name" value="Ankyrin_rpt"/>
</dbReference>
<dbReference type="RefSeq" id="WP_069606513.1">
    <property type="nucleotide sequence ID" value="NZ_CP015217.1"/>
</dbReference>
<name>A0A1D7UUR0_9LEPT</name>
<dbReference type="Pfam" id="PF12796">
    <property type="entry name" value="Ank_2"/>
    <property type="match status" value="1"/>
</dbReference>
<dbReference type="PANTHER" id="PTHR24171">
    <property type="entry name" value="ANKYRIN REPEAT DOMAIN-CONTAINING PROTEIN 39-RELATED"/>
    <property type="match status" value="1"/>
</dbReference>
<dbReference type="EMBL" id="CP015217">
    <property type="protein sequence ID" value="AOP33274.1"/>
    <property type="molecule type" value="Genomic_DNA"/>
</dbReference>
<gene>
    <name evidence="4" type="ORF">A0128_05070</name>
</gene>
<reference evidence="4 5" key="1">
    <citation type="submission" date="2016-04" db="EMBL/GenBank/DDBJ databases">
        <title>Complete genome seqeunce of Leptospira alstonii serovar Room22.</title>
        <authorList>
            <person name="Nally J.E."/>
            <person name="Bayles D.O."/>
            <person name="Hurley D."/>
            <person name="Fanning S."/>
            <person name="McMahon B.J."/>
            <person name="Arent Z."/>
        </authorList>
    </citation>
    <scope>NUCLEOTIDE SEQUENCE [LARGE SCALE GENOMIC DNA]</scope>
    <source>
        <strain evidence="4 5">GWTS #1</strain>
    </source>
</reference>
<evidence type="ECO:0000256" key="1">
    <source>
        <dbReference type="ARBA" id="ARBA00022737"/>
    </source>
</evidence>
<dbReference type="PANTHER" id="PTHR24171:SF8">
    <property type="entry name" value="BRCA1-ASSOCIATED RING DOMAIN PROTEIN 1"/>
    <property type="match status" value="1"/>
</dbReference>
<evidence type="ECO:0008006" key="6">
    <source>
        <dbReference type="Google" id="ProtNLM"/>
    </source>
</evidence>
<feature type="repeat" description="ANK" evidence="3">
    <location>
        <begin position="91"/>
        <end position="123"/>
    </location>
</feature>
<dbReference type="Gene3D" id="1.25.40.20">
    <property type="entry name" value="Ankyrin repeat-containing domain"/>
    <property type="match status" value="1"/>
</dbReference>
<sequence>MQEIFQAIASGQKSKVIGLLKRDPDLFQSLTEEGITPVLFSIYYGKQDLSREIFELSPNRNLFEAAALGDLEETKRLILEFPKEINVLSKDGWSALHLASYFGHLEIVRMLIDAGADLSLTSKSRMSYGNTALHSAIATGRKAVVELLLERGADANAIQDPGKITPLHIAASRPGSTEIIHILLKKGADKTKLSDEEQTPYAIALEKGNEAEARELEIF</sequence>
<dbReference type="SMART" id="SM00248">
    <property type="entry name" value="ANK"/>
    <property type="match status" value="4"/>
</dbReference>
<dbReference type="GO" id="GO:0085020">
    <property type="term" value="P:protein K6-linked ubiquitination"/>
    <property type="evidence" value="ECO:0007669"/>
    <property type="project" value="TreeGrafter"/>
</dbReference>
<dbReference type="SUPFAM" id="SSF48403">
    <property type="entry name" value="Ankyrin repeat"/>
    <property type="match status" value="1"/>
</dbReference>
<evidence type="ECO:0000256" key="2">
    <source>
        <dbReference type="ARBA" id="ARBA00023043"/>
    </source>
</evidence>
<dbReference type="Proteomes" id="UP000094197">
    <property type="component" value="Chromosome 1"/>
</dbReference>
<dbReference type="AlphaFoldDB" id="A0A1D7UUR0"/>
<dbReference type="OrthoDB" id="5622506at2"/>
<dbReference type="KEGG" id="laj:A0128_05070"/>
<feature type="repeat" description="ANK" evidence="3">
    <location>
        <begin position="128"/>
        <end position="160"/>
    </location>
</feature>
<feature type="repeat" description="ANK" evidence="3">
    <location>
        <begin position="162"/>
        <end position="195"/>
    </location>
</feature>
<keyword evidence="2 3" id="KW-0040">ANK repeat</keyword>
<dbReference type="PRINTS" id="PR01415">
    <property type="entry name" value="ANKYRIN"/>
</dbReference>
<accession>A0A1D7UUR0</accession>
<dbReference type="Pfam" id="PF00023">
    <property type="entry name" value="Ank"/>
    <property type="match status" value="1"/>
</dbReference>
<dbReference type="GO" id="GO:0004842">
    <property type="term" value="F:ubiquitin-protein transferase activity"/>
    <property type="evidence" value="ECO:0007669"/>
    <property type="project" value="TreeGrafter"/>
</dbReference>
<evidence type="ECO:0000256" key="3">
    <source>
        <dbReference type="PROSITE-ProRule" id="PRU00023"/>
    </source>
</evidence>
<dbReference type="InterPro" id="IPR036770">
    <property type="entry name" value="Ankyrin_rpt-contain_sf"/>
</dbReference>